<evidence type="ECO:0000259" key="2">
    <source>
        <dbReference type="Pfam" id="PF17118"/>
    </source>
</evidence>
<dbReference type="InterPro" id="IPR031343">
    <property type="entry name" value="DUF5105"/>
</dbReference>
<dbReference type="STRING" id="762845.BCR26_13115"/>
<dbReference type="OrthoDB" id="2199696at2"/>
<dbReference type="PROSITE" id="PS51257">
    <property type="entry name" value="PROKAR_LIPOPROTEIN"/>
    <property type="match status" value="1"/>
</dbReference>
<name>A0A1E5KXF9_9ENTE</name>
<dbReference type="Pfam" id="PF17118">
    <property type="entry name" value="DUF5105"/>
    <property type="match status" value="1"/>
</dbReference>
<evidence type="ECO:0000313" key="3">
    <source>
        <dbReference type="EMBL" id="OEH82508.1"/>
    </source>
</evidence>
<gene>
    <name evidence="3" type="ORF">BCR26_13115</name>
</gene>
<protein>
    <submittedName>
        <fullName evidence="3">DUF5105 domain-containing protein</fullName>
    </submittedName>
</protein>
<keyword evidence="1" id="KW-0732">Signal</keyword>
<dbReference type="EMBL" id="MIEK01000021">
    <property type="protein sequence ID" value="OEH82508.1"/>
    <property type="molecule type" value="Genomic_DNA"/>
</dbReference>
<feature type="chain" id="PRO_5009180548" evidence="1">
    <location>
        <begin position="25"/>
        <end position="246"/>
    </location>
</feature>
<feature type="signal peptide" evidence="1">
    <location>
        <begin position="1"/>
        <end position="24"/>
    </location>
</feature>
<comment type="caution">
    <text evidence="3">The sequence shown here is derived from an EMBL/GenBank/DDBJ whole genome shotgun (WGS) entry which is preliminary data.</text>
</comment>
<accession>A0A1E5KXF9</accession>
<reference evidence="3 4" key="1">
    <citation type="submission" date="2016-09" db="EMBL/GenBank/DDBJ databases">
        <authorList>
            <person name="Capua I."/>
            <person name="De Benedictis P."/>
            <person name="Joannis T."/>
            <person name="Lombin L.H."/>
            <person name="Cattoli G."/>
        </authorList>
    </citation>
    <scope>NUCLEOTIDE SEQUENCE [LARGE SCALE GENOMIC DNA]</scope>
    <source>
        <strain evidence="3 4">LMG 25899</strain>
    </source>
</reference>
<evidence type="ECO:0000313" key="4">
    <source>
        <dbReference type="Proteomes" id="UP000095256"/>
    </source>
</evidence>
<keyword evidence="4" id="KW-1185">Reference proteome</keyword>
<dbReference type="RefSeq" id="WP_069698505.1">
    <property type="nucleotide sequence ID" value="NZ_JAGGMA010000028.1"/>
</dbReference>
<dbReference type="Proteomes" id="UP000095256">
    <property type="component" value="Unassembled WGS sequence"/>
</dbReference>
<proteinExistence type="predicted"/>
<evidence type="ECO:0000256" key="1">
    <source>
        <dbReference type="SAM" id="SignalP"/>
    </source>
</evidence>
<organism evidence="3 4">
    <name type="scientific">Enterococcus rivorum</name>
    <dbReference type="NCBI Taxonomy" id="762845"/>
    <lineage>
        <taxon>Bacteria</taxon>
        <taxon>Bacillati</taxon>
        <taxon>Bacillota</taxon>
        <taxon>Bacilli</taxon>
        <taxon>Lactobacillales</taxon>
        <taxon>Enterococcaceae</taxon>
        <taxon>Enterococcus</taxon>
    </lineage>
</organism>
<dbReference type="AlphaFoldDB" id="A0A1E5KXF9"/>
<sequence>MKKKLGLMLLVFLTFFLSSCGAKAIPAEEVAELFVNRLVYKKDNEKFVKSFRDGEKVASELDKIGEDFETNFVNSLSSTGVEISKKQANALTNELLKQVKEKAEYKVVTIDETKNGATITYYVTGLDLVNTMLDMTRQLIKDALDNPEIAQSEQKTLDATLSILEDKVKTIKISSDPVELKLKLEKEKGQWLIPADQKEAVSNLYMAFISGTKDMKEMNKELADGLNRVIEEVSGNLDDEPNTGKN</sequence>
<feature type="domain" description="DUF5105" evidence="2">
    <location>
        <begin position="23"/>
        <end position="208"/>
    </location>
</feature>